<dbReference type="InterPro" id="IPR050966">
    <property type="entry name" value="Glutamyl_endopeptidase"/>
</dbReference>
<evidence type="ECO:0000313" key="4">
    <source>
        <dbReference type="EMBL" id="RFA34224.1"/>
    </source>
</evidence>
<protein>
    <recommendedName>
        <fullName evidence="6">Serine protease</fullName>
    </recommendedName>
</protein>
<dbReference type="Gene3D" id="2.40.10.10">
    <property type="entry name" value="Trypsin-like serine proteases"/>
    <property type="match status" value="2"/>
</dbReference>
<name>A0A3E0WMN0_9BACI</name>
<dbReference type="EMBL" id="NFZX01000025">
    <property type="protein sequence ID" value="RFA34224.1"/>
    <property type="molecule type" value="Genomic_DNA"/>
</dbReference>
<feature type="signal peptide" evidence="3">
    <location>
        <begin position="1"/>
        <end position="25"/>
    </location>
</feature>
<evidence type="ECO:0000313" key="5">
    <source>
        <dbReference type="Proteomes" id="UP000256488"/>
    </source>
</evidence>
<dbReference type="InterPro" id="IPR009003">
    <property type="entry name" value="Peptidase_S1_PA"/>
</dbReference>
<organism evidence="4 5">
    <name type="scientific">Virgibacillus dokdonensis</name>
    <dbReference type="NCBI Taxonomy" id="302167"/>
    <lineage>
        <taxon>Bacteria</taxon>
        <taxon>Bacillati</taxon>
        <taxon>Bacillota</taxon>
        <taxon>Bacilli</taxon>
        <taxon>Bacillales</taxon>
        <taxon>Bacillaceae</taxon>
        <taxon>Virgibacillus</taxon>
    </lineage>
</organism>
<dbReference type="InterPro" id="IPR043504">
    <property type="entry name" value="Peptidase_S1_PA_chymotrypsin"/>
</dbReference>
<dbReference type="AlphaFoldDB" id="A0A3E0WMN0"/>
<accession>A0A3E0WMN0</accession>
<evidence type="ECO:0000256" key="3">
    <source>
        <dbReference type="SAM" id="SignalP"/>
    </source>
</evidence>
<keyword evidence="1 3" id="KW-0732">Signal</keyword>
<evidence type="ECO:0000256" key="2">
    <source>
        <dbReference type="ARBA" id="ARBA00022825"/>
    </source>
</evidence>
<proteinExistence type="predicted"/>
<keyword evidence="2" id="KW-0720">Serine protease</keyword>
<dbReference type="PANTHER" id="PTHR15462">
    <property type="entry name" value="SERINE PROTEASE"/>
    <property type="match status" value="1"/>
</dbReference>
<keyword evidence="2" id="KW-0378">Hydrolase</keyword>
<evidence type="ECO:0008006" key="6">
    <source>
        <dbReference type="Google" id="ProtNLM"/>
    </source>
</evidence>
<evidence type="ECO:0000256" key="1">
    <source>
        <dbReference type="ARBA" id="ARBA00022729"/>
    </source>
</evidence>
<reference evidence="4 5" key="1">
    <citation type="submission" date="2017-05" db="EMBL/GenBank/DDBJ databases">
        <title>Virgibacillus sp. AK90 isolated from a saltern of Kakinada, India.</title>
        <authorList>
            <person name="Gupta V."/>
            <person name="Sidhu C."/>
            <person name="Korpole S."/>
            <person name="Pinnaka A.K."/>
        </authorList>
    </citation>
    <scope>NUCLEOTIDE SEQUENCE [LARGE SCALE GENOMIC DNA]</scope>
    <source>
        <strain evidence="4 5">AK90</strain>
    </source>
</reference>
<sequence>MRSKYLLLSLFTLFLVLGSTISVSAEESDIVSDSTQQFNAIFTSEEYWTEERMEDAIPVENRIDYSSKDKTSKSKEVKFDEKFNVEPALPESNKLNVTPNAVVPSSTGKLFFTDPNDGLDYVCSASSANNSNKNLVTTAGHCIHDGNGGNFYTNIIFVPAYYEGSTPYGMWDVHWKVTFKGWTESGNYDYDQAFLTVFPENGRNLVNVVGGNGLSFNYGQAQKDVRITGYPAQDPYPGDIPYSCYGDTKKASGNDAKMSCGFTGGASGGAWFRTMSSDNVGHIFAVTSRRSVPRGTLYARPFTSDYRNLYDSMENK</sequence>
<dbReference type="Proteomes" id="UP000256488">
    <property type="component" value="Unassembled WGS sequence"/>
</dbReference>
<comment type="caution">
    <text evidence="4">The sequence shown here is derived from an EMBL/GenBank/DDBJ whole genome shotgun (WGS) entry which is preliminary data.</text>
</comment>
<dbReference type="GO" id="GO:0008236">
    <property type="term" value="F:serine-type peptidase activity"/>
    <property type="evidence" value="ECO:0007669"/>
    <property type="project" value="UniProtKB-KW"/>
</dbReference>
<feature type="chain" id="PRO_5017546601" description="Serine protease" evidence="3">
    <location>
        <begin position="26"/>
        <end position="316"/>
    </location>
</feature>
<gene>
    <name evidence="4" type="ORF">CAI16_12100</name>
</gene>
<keyword evidence="2" id="KW-0645">Protease</keyword>
<dbReference type="RefSeq" id="WP_116278588.1">
    <property type="nucleotide sequence ID" value="NZ_NFZX01000025.1"/>
</dbReference>
<dbReference type="PANTHER" id="PTHR15462:SF19">
    <property type="entry name" value="PEPTIDASE S1 DOMAIN-CONTAINING PROTEIN"/>
    <property type="match status" value="1"/>
</dbReference>
<dbReference type="SUPFAM" id="SSF50494">
    <property type="entry name" value="Trypsin-like serine proteases"/>
    <property type="match status" value="1"/>
</dbReference>